<feature type="transmembrane region" description="Helical" evidence="2">
    <location>
        <begin position="339"/>
        <end position="359"/>
    </location>
</feature>
<evidence type="ECO:0008006" key="5">
    <source>
        <dbReference type="Google" id="ProtNLM"/>
    </source>
</evidence>
<evidence type="ECO:0000313" key="4">
    <source>
        <dbReference type="Proteomes" id="UP000261811"/>
    </source>
</evidence>
<evidence type="ECO:0000256" key="1">
    <source>
        <dbReference type="SAM" id="MobiDB-lite"/>
    </source>
</evidence>
<keyword evidence="4" id="KW-1185">Reference proteome</keyword>
<feature type="transmembrane region" description="Helical" evidence="2">
    <location>
        <begin position="524"/>
        <end position="545"/>
    </location>
</feature>
<feature type="transmembrane region" description="Helical" evidence="2">
    <location>
        <begin position="71"/>
        <end position="90"/>
    </location>
</feature>
<keyword evidence="2" id="KW-0812">Transmembrane</keyword>
<reference evidence="3 4" key="1">
    <citation type="submission" date="2018-08" db="EMBL/GenBank/DDBJ databases">
        <title>Actinomadura jelena sp. nov., a novel Actinomycete isolated from soil in Chad.</title>
        <authorList>
            <person name="Shi L."/>
        </authorList>
    </citation>
    <scope>NUCLEOTIDE SEQUENCE [LARGE SCALE GENOMIC DNA]</scope>
    <source>
        <strain evidence="3 4">NEAU-G17</strain>
    </source>
</reference>
<dbReference type="Proteomes" id="UP000261811">
    <property type="component" value="Unassembled WGS sequence"/>
</dbReference>
<dbReference type="PANTHER" id="PTHR37305:SF1">
    <property type="entry name" value="MEMBRANE PROTEIN"/>
    <property type="match status" value="1"/>
</dbReference>
<proteinExistence type="predicted"/>
<name>A0A372JCH7_9ACTN</name>
<dbReference type="OrthoDB" id="185815at2"/>
<comment type="caution">
    <text evidence="3">The sequence shown here is derived from an EMBL/GenBank/DDBJ whole genome shotgun (WGS) entry which is preliminary data.</text>
</comment>
<dbReference type="PANTHER" id="PTHR37305">
    <property type="entry name" value="INTEGRAL MEMBRANE PROTEIN-RELATED"/>
    <property type="match status" value="1"/>
</dbReference>
<sequence length="550" mass="57098">MTADGTNASAGGTNVGTEGTESNAARTDANAGRTRASAGRTRAGAERTRPGTMLFRQIRAEWTKIRTVRRWTLTLLAAAVAMVVVSLLGASGGSVQHAGGPEAPPPKGPDGKVVRDAFRFVHQEMRGDGTITAHLASLKSLVEGEAGSKSVPWATAGIMVKSGLRPGASYVALLSTRGHGIRLQNDFTHDKAVSADGTWLRLTRSGSRFTAYVSSDGTSWKTAGGVTVRGIPANARVGVFAASPPHTEMSRRFGSLSILDAPAHAIGTFDNVTVTGAEPGGWTGTTVGEPLPEFDPPGAPPRTPLVKDGSSVSGGTITVTGSGEIAPEQRGMDLVQKGLQGALVGMLVVVAVGALSMTSEFRHGLVRTTFTVLPRRGGMLVAKALVLGVTVFAVSAVALAVAFPIAQSRLRSSGFRPPGFPSWSLSDPEALRAIAGSALLVALVAVLAMAFGAVFRHSAAAIAVVLLIVLVPQILASALPLGASRFLLSVTPAAGFAVQQSQPHYAFTADMCLPEDGCYPFSPWAGLAVPFLYVLVAMLLAWWLLRRRDA</sequence>
<feature type="compositionally biased region" description="Low complexity" evidence="1">
    <location>
        <begin position="29"/>
        <end position="42"/>
    </location>
</feature>
<evidence type="ECO:0000256" key="2">
    <source>
        <dbReference type="SAM" id="Phobius"/>
    </source>
</evidence>
<keyword evidence="2" id="KW-1133">Transmembrane helix</keyword>
<feature type="region of interest" description="Disordered" evidence="1">
    <location>
        <begin position="1"/>
        <end position="50"/>
    </location>
</feature>
<feature type="compositionally biased region" description="Polar residues" evidence="1">
    <location>
        <begin position="1"/>
        <end position="25"/>
    </location>
</feature>
<accession>A0A372JCH7</accession>
<dbReference type="Gene3D" id="2.60.120.200">
    <property type="match status" value="1"/>
</dbReference>
<organism evidence="3 4">
    <name type="scientific">Actinomadura logoneensis</name>
    <dbReference type="NCBI Taxonomy" id="2293572"/>
    <lineage>
        <taxon>Bacteria</taxon>
        <taxon>Bacillati</taxon>
        <taxon>Actinomycetota</taxon>
        <taxon>Actinomycetes</taxon>
        <taxon>Streptosporangiales</taxon>
        <taxon>Thermomonosporaceae</taxon>
        <taxon>Actinomadura</taxon>
    </lineage>
</organism>
<dbReference type="AlphaFoldDB" id="A0A372JCH7"/>
<feature type="transmembrane region" description="Helical" evidence="2">
    <location>
        <begin position="380"/>
        <end position="406"/>
    </location>
</feature>
<dbReference type="RefSeq" id="WP_147341483.1">
    <property type="nucleotide sequence ID" value="NZ_QURH01000939.1"/>
</dbReference>
<gene>
    <name evidence="3" type="ORF">DZF91_31695</name>
</gene>
<evidence type="ECO:0000313" key="3">
    <source>
        <dbReference type="EMBL" id="RFU37660.1"/>
    </source>
</evidence>
<feature type="transmembrane region" description="Helical" evidence="2">
    <location>
        <begin position="459"/>
        <end position="479"/>
    </location>
</feature>
<feature type="transmembrane region" description="Helical" evidence="2">
    <location>
        <begin position="430"/>
        <end position="452"/>
    </location>
</feature>
<protein>
    <recommendedName>
        <fullName evidence="5">ABC transporter permease subunit</fullName>
    </recommendedName>
</protein>
<dbReference type="EMBL" id="QURH01000939">
    <property type="protein sequence ID" value="RFU37660.1"/>
    <property type="molecule type" value="Genomic_DNA"/>
</dbReference>
<keyword evidence="2" id="KW-0472">Membrane</keyword>